<evidence type="ECO:0000313" key="4">
    <source>
        <dbReference type="Proteomes" id="UP000008630"/>
    </source>
</evidence>
<proteinExistence type="predicted"/>
<evidence type="ECO:0000259" key="2">
    <source>
        <dbReference type="Pfam" id="PF16404"/>
    </source>
</evidence>
<evidence type="ECO:0008006" key="5">
    <source>
        <dbReference type="Google" id="ProtNLM"/>
    </source>
</evidence>
<evidence type="ECO:0000313" key="3">
    <source>
        <dbReference type="EMBL" id="ADV45204.1"/>
    </source>
</evidence>
<accession>E6SSF3</accession>
<reference key="1">
    <citation type="submission" date="2010-11" db="EMBL/GenBank/DDBJ databases">
        <title>The complete genome of Bacteroides helcogenes P 36-108.</title>
        <authorList>
            <consortium name="US DOE Joint Genome Institute (JGI-PGF)"/>
            <person name="Lucas S."/>
            <person name="Copeland A."/>
            <person name="Lapidus A."/>
            <person name="Bruce D."/>
            <person name="Goodwin L."/>
            <person name="Pitluck S."/>
            <person name="Kyrpides N."/>
            <person name="Mavromatis K."/>
            <person name="Ivanova N."/>
            <person name="Zeytun A."/>
            <person name="Brettin T."/>
            <person name="Detter J.C."/>
            <person name="Tapia R."/>
            <person name="Han C."/>
            <person name="Land M."/>
            <person name="Hauser L."/>
            <person name="Markowitz V."/>
            <person name="Cheng J.-F."/>
            <person name="Hugenholtz P."/>
            <person name="Woyke T."/>
            <person name="Wu D."/>
            <person name="Gronow S."/>
            <person name="Wellnitz S."/>
            <person name="Brambilla E."/>
            <person name="Klenk H.-P."/>
            <person name="Eisen J.A."/>
        </authorList>
    </citation>
    <scope>NUCLEOTIDE SEQUENCE</scope>
    <source>
        <strain>P 36-108</strain>
    </source>
</reference>
<sequence>MKTMKYISIFFCTLLLLTACDKESEGVSGIMHFELLGEETMLVTLGTSYQEPGYKVIYREQDVTAEVKTAGMVDAQKVGLYSIRYSYANKDGVKTAKERKVIVADPTVTIEIAGNYLTTDGTFRLSGSGAITNYPGYKVKINKIAPGFFQISDFLGGYYEQRAGYGAAYACKGYVQVKNDNSITLLSSSTLPWNNTLTGLTEGKYNPENSTVSWKAEYAGMVFTVVLNKN</sequence>
<dbReference type="InterPro" id="IPR032180">
    <property type="entry name" value="BT_2262-like_C"/>
</dbReference>
<dbReference type="Proteomes" id="UP000008630">
    <property type="component" value="Chromosome"/>
</dbReference>
<dbReference type="InterPro" id="IPR013783">
    <property type="entry name" value="Ig-like_fold"/>
</dbReference>
<organism evidence="3 4">
    <name type="scientific">Bacteroides helcogenes (strain ATCC 35417 / DSM 20613 / JCM 6297 / CCUG 15421 / P 36-108)</name>
    <dbReference type="NCBI Taxonomy" id="693979"/>
    <lineage>
        <taxon>Bacteria</taxon>
        <taxon>Pseudomonadati</taxon>
        <taxon>Bacteroidota</taxon>
        <taxon>Bacteroidia</taxon>
        <taxon>Bacteroidales</taxon>
        <taxon>Bacteroidaceae</taxon>
        <taxon>Bacteroides</taxon>
    </lineage>
</organism>
<dbReference type="AlphaFoldDB" id="E6SSF3"/>
<dbReference type="RefSeq" id="WP_013548791.1">
    <property type="nucleotide sequence ID" value="NC_014933.1"/>
</dbReference>
<dbReference type="STRING" id="693979.Bache_3281"/>
<feature type="domain" description="BT-2262-like C-terminal" evidence="2">
    <location>
        <begin position="105"/>
        <end position="229"/>
    </location>
</feature>
<feature type="domain" description="Pesticidal crystal protein Cry22Aa Ig-like" evidence="1">
    <location>
        <begin position="33"/>
        <end position="103"/>
    </location>
</feature>
<dbReference type="EMBL" id="CP002352">
    <property type="protein sequence ID" value="ADV45204.1"/>
    <property type="molecule type" value="Genomic_DNA"/>
</dbReference>
<name>E6SSF3_BACT6</name>
<dbReference type="Pfam" id="PF16404">
    <property type="entry name" value="BT_2262-like_C"/>
    <property type="match status" value="1"/>
</dbReference>
<dbReference type="OrthoDB" id="1026566at2"/>
<reference evidence="3 4" key="2">
    <citation type="journal article" date="2011" name="Stand. Genomic Sci.">
        <title>Complete genome sequence of Bacteroides helcogenes type strain (P 36-108).</title>
        <authorList>
            <person name="Pati A."/>
            <person name="Gronow S."/>
            <person name="Zeytun A."/>
            <person name="Lapidus A."/>
            <person name="Nolan M."/>
            <person name="Hammon N."/>
            <person name="Deshpande S."/>
            <person name="Cheng J.F."/>
            <person name="Tapia R."/>
            <person name="Han C."/>
            <person name="Goodwin L."/>
            <person name="Pitluck S."/>
            <person name="Liolios K."/>
            <person name="Pagani I."/>
            <person name="Ivanova N."/>
            <person name="Mavromatis K."/>
            <person name="Chen A."/>
            <person name="Palaniappan K."/>
            <person name="Land M."/>
            <person name="Hauser L."/>
            <person name="Chang Y.J."/>
            <person name="Jeffries C.D."/>
            <person name="Detter J.C."/>
            <person name="Brambilla E."/>
            <person name="Rohde M."/>
            <person name="Goker M."/>
            <person name="Woyke T."/>
            <person name="Bristow J."/>
            <person name="Eisen J.A."/>
            <person name="Markowitz V."/>
            <person name="Hugenholtz P."/>
            <person name="Kyrpides N.C."/>
            <person name="Klenk H.P."/>
            <person name="Lucas S."/>
        </authorList>
    </citation>
    <scope>NUCLEOTIDE SEQUENCE [LARGE SCALE GENOMIC DNA]</scope>
    <source>
        <strain evidence="4">ATCC 35417 / DSM 20613 / JCM 6297 / CCUG 15421 / P 36-108</strain>
    </source>
</reference>
<dbReference type="PROSITE" id="PS51257">
    <property type="entry name" value="PROKAR_LIPOPROTEIN"/>
    <property type="match status" value="1"/>
</dbReference>
<dbReference type="HOGENOM" id="CLU_104611_0_0_10"/>
<gene>
    <name evidence="3" type="ordered locus">Bache_3281</name>
</gene>
<evidence type="ECO:0000259" key="1">
    <source>
        <dbReference type="Pfam" id="PF16403"/>
    </source>
</evidence>
<protein>
    <recommendedName>
        <fullName evidence="5">DUF5012 domain-containing protein</fullName>
    </recommendedName>
</protein>
<dbReference type="Pfam" id="PF16403">
    <property type="entry name" value="Bact_surface_Ig-like"/>
    <property type="match status" value="1"/>
</dbReference>
<dbReference type="Gene3D" id="2.60.40.10">
    <property type="entry name" value="Immunoglobulins"/>
    <property type="match status" value="1"/>
</dbReference>
<dbReference type="KEGG" id="bhl:Bache_3281"/>
<dbReference type="eggNOG" id="ENOG5032SU0">
    <property type="taxonomic scope" value="Bacteria"/>
</dbReference>
<keyword evidence="4" id="KW-1185">Reference proteome</keyword>
<dbReference type="InterPro" id="IPR032179">
    <property type="entry name" value="Cry22Aa_Ig-like"/>
</dbReference>
<dbReference type="PATRIC" id="fig|693979.3.peg.3445"/>